<keyword evidence="4" id="KW-0238">DNA-binding</keyword>
<evidence type="ECO:0000256" key="3">
    <source>
        <dbReference type="ARBA" id="ARBA00023082"/>
    </source>
</evidence>
<comment type="caution">
    <text evidence="8">The sequence shown here is derived from an EMBL/GenBank/DDBJ whole genome shotgun (WGS) entry which is preliminary data.</text>
</comment>
<dbReference type="InterPro" id="IPR013324">
    <property type="entry name" value="RNA_pol_sigma_r3/r4-like"/>
</dbReference>
<name>A0A941EEP3_9ACTN</name>
<dbReference type="Gene3D" id="1.10.1740.10">
    <property type="match status" value="1"/>
</dbReference>
<feature type="region of interest" description="Disordered" evidence="6">
    <location>
        <begin position="341"/>
        <end position="362"/>
    </location>
</feature>
<accession>A0A941EEP3</accession>
<evidence type="ECO:0000256" key="5">
    <source>
        <dbReference type="ARBA" id="ARBA00023163"/>
    </source>
</evidence>
<evidence type="ECO:0000256" key="6">
    <source>
        <dbReference type="SAM" id="MobiDB-lite"/>
    </source>
</evidence>
<dbReference type="GO" id="GO:0006352">
    <property type="term" value="P:DNA-templated transcription initiation"/>
    <property type="evidence" value="ECO:0007669"/>
    <property type="project" value="InterPro"/>
</dbReference>
<dbReference type="InterPro" id="IPR039425">
    <property type="entry name" value="RNA_pol_sigma-70-like"/>
</dbReference>
<keyword evidence="3" id="KW-0731">Sigma factor</keyword>
<evidence type="ECO:0000256" key="4">
    <source>
        <dbReference type="ARBA" id="ARBA00023125"/>
    </source>
</evidence>
<gene>
    <name evidence="8" type="ORF">KDK95_15275</name>
</gene>
<proteinExistence type="inferred from homology"/>
<keyword evidence="5" id="KW-0804">Transcription</keyword>
<dbReference type="PANTHER" id="PTHR43133:SF8">
    <property type="entry name" value="RNA POLYMERASE SIGMA FACTOR HI_1459-RELATED"/>
    <property type="match status" value="1"/>
</dbReference>
<evidence type="ECO:0000313" key="9">
    <source>
        <dbReference type="Proteomes" id="UP000676325"/>
    </source>
</evidence>
<dbReference type="AlphaFoldDB" id="A0A941EEP3"/>
<feature type="compositionally biased region" description="Low complexity" evidence="6">
    <location>
        <begin position="352"/>
        <end position="362"/>
    </location>
</feature>
<keyword evidence="2" id="KW-0805">Transcription regulation</keyword>
<evidence type="ECO:0000256" key="1">
    <source>
        <dbReference type="ARBA" id="ARBA00010641"/>
    </source>
</evidence>
<dbReference type="NCBIfam" id="TIGR02937">
    <property type="entry name" value="sigma70-ECF"/>
    <property type="match status" value="1"/>
</dbReference>
<dbReference type="RefSeq" id="WP_212518819.1">
    <property type="nucleotide sequence ID" value="NZ_JAGSOH010000039.1"/>
</dbReference>
<keyword evidence="9" id="KW-1185">Reference proteome</keyword>
<dbReference type="GO" id="GO:0003677">
    <property type="term" value="F:DNA binding"/>
    <property type="evidence" value="ECO:0007669"/>
    <property type="project" value="UniProtKB-KW"/>
</dbReference>
<dbReference type="Gene3D" id="1.10.10.10">
    <property type="entry name" value="Winged helix-like DNA-binding domain superfamily/Winged helix DNA-binding domain"/>
    <property type="match status" value="1"/>
</dbReference>
<sequence>MPSTRTRDEYAARYSVLYKEHNAQLVAYARSLTGSAATAEDLAAEAHFRVWRRIQAGHRIDNVAAYLTTTVRNLAAGLARGQREIARDVAEMPRDPARGGAATADPEHRASHVDLISRLLKELPDRWAKALWYAEVEDLPMEEVGAKIGANAGTTAVVLTRARERLRQAFLLAQPGAPLSGECAPYWKHMATVVRGTASARRTRNVTEHCDGCDDCRSRMLALTAANTQLPALLGPALLAGVLAGGAWFGPAVAGADVAAGTAARAGSRAGRHARVGAKARIGLKTRGGAKARIDVKARIVRRGMSPAKTVVAGAVAAVGIAATVATLALATSDNPTAAAQSALQPHATAIQPTSGPATTSAAASASATLGAPASASAAATAAATQPPASTRAAAPATSAGTTAATSAAATQAPSGALAQGSQPQASATTAASSSSAAAAAPASAPATSATTPPVPSTSASASAGPVASDTPTASPSESSSPAAIPTPSPSETVSGTPSADPTCTFGIVGLCFATITGDN</sequence>
<dbReference type="SUPFAM" id="SSF88659">
    <property type="entry name" value="Sigma3 and sigma4 domains of RNA polymerase sigma factors"/>
    <property type="match status" value="1"/>
</dbReference>
<protein>
    <submittedName>
        <fullName evidence="8">Sigma-70 family RNA polymerase sigma factor</fullName>
    </submittedName>
</protein>
<dbReference type="InterPro" id="IPR013325">
    <property type="entry name" value="RNA_pol_sigma_r2"/>
</dbReference>
<evidence type="ECO:0000256" key="2">
    <source>
        <dbReference type="ARBA" id="ARBA00023015"/>
    </source>
</evidence>
<dbReference type="InterPro" id="IPR007627">
    <property type="entry name" value="RNA_pol_sigma70_r2"/>
</dbReference>
<evidence type="ECO:0000313" key="8">
    <source>
        <dbReference type="EMBL" id="MBR7827679.1"/>
    </source>
</evidence>
<dbReference type="GO" id="GO:0016987">
    <property type="term" value="F:sigma factor activity"/>
    <property type="evidence" value="ECO:0007669"/>
    <property type="project" value="UniProtKB-KW"/>
</dbReference>
<dbReference type="InterPro" id="IPR014284">
    <property type="entry name" value="RNA_pol_sigma-70_dom"/>
</dbReference>
<dbReference type="InterPro" id="IPR036388">
    <property type="entry name" value="WH-like_DNA-bd_sf"/>
</dbReference>
<dbReference type="PANTHER" id="PTHR43133">
    <property type="entry name" value="RNA POLYMERASE ECF-TYPE SIGMA FACTO"/>
    <property type="match status" value="1"/>
</dbReference>
<comment type="similarity">
    <text evidence="1">Belongs to the sigma-70 factor family. ECF subfamily.</text>
</comment>
<dbReference type="SUPFAM" id="SSF88946">
    <property type="entry name" value="Sigma2 domain of RNA polymerase sigma factors"/>
    <property type="match status" value="1"/>
</dbReference>
<reference evidence="8" key="1">
    <citation type="submission" date="2021-04" db="EMBL/GenBank/DDBJ databases">
        <title>Genome based classification of Actinospica acidithermotolerans sp. nov., an actinobacterium isolated from an Indonesian hot spring.</title>
        <authorList>
            <person name="Kusuma A.B."/>
            <person name="Putra K.E."/>
            <person name="Nafisah S."/>
            <person name="Loh J."/>
            <person name="Nouioui I."/>
            <person name="Goodfellow M."/>
        </authorList>
    </citation>
    <scope>NUCLEOTIDE SEQUENCE</scope>
    <source>
        <strain evidence="8">MGRD01-02</strain>
    </source>
</reference>
<dbReference type="EMBL" id="JAGSOH010000039">
    <property type="protein sequence ID" value="MBR7827679.1"/>
    <property type="molecule type" value="Genomic_DNA"/>
</dbReference>
<feature type="region of interest" description="Disordered" evidence="6">
    <location>
        <begin position="444"/>
        <end position="500"/>
    </location>
</feature>
<dbReference type="Pfam" id="PF04542">
    <property type="entry name" value="Sigma70_r2"/>
    <property type="match status" value="1"/>
</dbReference>
<organism evidence="8 9">
    <name type="scientific">Actinospica acidithermotolerans</name>
    <dbReference type="NCBI Taxonomy" id="2828514"/>
    <lineage>
        <taxon>Bacteria</taxon>
        <taxon>Bacillati</taxon>
        <taxon>Actinomycetota</taxon>
        <taxon>Actinomycetes</taxon>
        <taxon>Catenulisporales</taxon>
        <taxon>Actinospicaceae</taxon>
        <taxon>Actinospica</taxon>
    </lineage>
</organism>
<evidence type="ECO:0000259" key="7">
    <source>
        <dbReference type="Pfam" id="PF04542"/>
    </source>
</evidence>
<feature type="compositionally biased region" description="Low complexity" evidence="6">
    <location>
        <begin position="444"/>
        <end position="493"/>
    </location>
</feature>
<feature type="domain" description="RNA polymerase sigma-70 region 2" evidence="7">
    <location>
        <begin position="17"/>
        <end position="82"/>
    </location>
</feature>
<dbReference type="Proteomes" id="UP000676325">
    <property type="component" value="Unassembled WGS sequence"/>
</dbReference>